<evidence type="ECO:0008006" key="3">
    <source>
        <dbReference type="Google" id="ProtNLM"/>
    </source>
</evidence>
<reference evidence="1 2" key="1">
    <citation type="submission" date="2017-10" db="EMBL/GenBank/DDBJ databases">
        <title>Comparative genomics in systemic dimorphic fungi from Ajellomycetaceae.</title>
        <authorList>
            <person name="Munoz J.F."/>
            <person name="Mcewen J.G."/>
            <person name="Clay O.K."/>
            <person name="Cuomo C.A."/>
        </authorList>
    </citation>
    <scope>NUCLEOTIDE SEQUENCE [LARGE SCALE GENOMIC DNA]</scope>
    <source>
        <strain evidence="1 2">UAMH130</strain>
    </source>
</reference>
<name>A0A2B7X562_9EURO</name>
<dbReference type="Proteomes" id="UP000224080">
    <property type="component" value="Unassembled WGS sequence"/>
</dbReference>
<dbReference type="OrthoDB" id="4188061at2759"/>
<sequence length="266" mass="29838">MTEVQVRSHRPSYINALLIQSRGRPGLYACLACRNDRPGLHPFPECRKLLELSNSEHELGNKGALEDITSWHYPLCAINASHYNLWAQKLAHGLNCFEIWTFLMMKSIPNVGWSFYCVQITISASHFRELGVNVYAHLHGSQMPAGKLPAQSNLKPRRRGAGRIQSFEPMDLMGMDFLGPIRPLAEDSCQYVLVAVNYFTRFVWTNPYVDATEEAVVDFLYTSDVTFPAESARNAKDVTTTTTAEALTTIEADTTPATYVVEDSDV</sequence>
<dbReference type="InterPro" id="IPR012337">
    <property type="entry name" value="RNaseH-like_sf"/>
</dbReference>
<dbReference type="Gene3D" id="3.30.420.10">
    <property type="entry name" value="Ribonuclease H-like superfamily/Ribonuclease H"/>
    <property type="match status" value="1"/>
</dbReference>
<proteinExistence type="predicted"/>
<comment type="caution">
    <text evidence="1">The sequence shown here is derived from an EMBL/GenBank/DDBJ whole genome shotgun (WGS) entry which is preliminary data.</text>
</comment>
<dbReference type="SUPFAM" id="SSF53098">
    <property type="entry name" value="Ribonuclease H-like"/>
    <property type="match status" value="1"/>
</dbReference>
<organism evidence="1 2">
    <name type="scientific">Blastomyces parvus</name>
    <dbReference type="NCBI Taxonomy" id="2060905"/>
    <lineage>
        <taxon>Eukaryota</taxon>
        <taxon>Fungi</taxon>
        <taxon>Dikarya</taxon>
        <taxon>Ascomycota</taxon>
        <taxon>Pezizomycotina</taxon>
        <taxon>Eurotiomycetes</taxon>
        <taxon>Eurotiomycetidae</taxon>
        <taxon>Onygenales</taxon>
        <taxon>Ajellomycetaceae</taxon>
        <taxon>Blastomyces</taxon>
    </lineage>
</organism>
<evidence type="ECO:0000313" key="1">
    <source>
        <dbReference type="EMBL" id="PGH03923.1"/>
    </source>
</evidence>
<gene>
    <name evidence="1" type="ORF">GX51_03759</name>
</gene>
<protein>
    <recommendedName>
        <fullName evidence="3">Integrase catalytic domain-containing protein</fullName>
    </recommendedName>
</protein>
<dbReference type="GO" id="GO:0003676">
    <property type="term" value="F:nucleic acid binding"/>
    <property type="evidence" value="ECO:0007669"/>
    <property type="project" value="InterPro"/>
</dbReference>
<evidence type="ECO:0000313" key="2">
    <source>
        <dbReference type="Proteomes" id="UP000224080"/>
    </source>
</evidence>
<dbReference type="AlphaFoldDB" id="A0A2B7X562"/>
<accession>A0A2B7X562</accession>
<dbReference type="EMBL" id="PDNC01000043">
    <property type="protein sequence ID" value="PGH03923.1"/>
    <property type="molecule type" value="Genomic_DNA"/>
</dbReference>
<dbReference type="STRING" id="2060905.A0A2B7X562"/>
<keyword evidence="2" id="KW-1185">Reference proteome</keyword>
<dbReference type="InterPro" id="IPR036397">
    <property type="entry name" value="RNaseH_sf"/>
</dbReference>